<organism evidence="2 3">
    <name type="scientific">Desulfofundulus thermosubterraneus DSM 16057</name>
    <dbReference type="NCBI Taxonomy" id="1121432"/>
    <lineage>
        <taxon>Bacteria</taxon>
        <taxon>Bacillati</taxon>
        <taxon>Bacillota</taxon>
        <taxon>Clostridia</taxon>
        <taxon>Eubacteriales</taxon>
        <taxon>Peptococcaceae</taxon>
        <taxon>Desulfofundulus</taxon>
    </lineage>
</organism>
<dbReference type="AlphaFoldDB" id="A0A1M6I5P9"/>
<dbReference type="Gene3D" id="1.20.120.680">
    <property type="entry name" value="Formiminotetrahydrofolate cyclodeaminase monomer, up-and-down helical bundle"/>
    <property type="match status" value="1"/>
</dbReference>
<dbReference type="GO" id="GO:0003824">
    <property type="term" value="F:catalytic activity"/>
    <property type="evidence" value="ECO:0007669"/>
    <property type="project" value="InterPro"/>
</dbReference>
<dbReference type="RefSeq" id="WP_072869625.1">
    <property type="nucleotide sequence ID" value="NZ_FQZM01000027.1"/>
</dbReference>
<keyword evidence="3" id="KW-1185">Reference proteome</keyword>
<proteinExistence type="predicted"/>
<feature type="domain" description="Cyclodeaminase/cyclohydrolase" evidence="1">
    <location>
        <begin position="10"/>
        <end position="188"/>
    </location>
</feature>
<sequence length="210" mass="22668">MSEIFDFPFRKILAVAASDAPTPGGGSVSAMVGALGVAMTAMVGNLTVGKPKFADVEPQVKEITGAAYFIINKLEKLVAADIAAFGKFMEVYRMPKNTEEEKAKRDELMQKALKTATDTPMEVARTLLEALEITERLAKIGNKMAISDAGVAAYVCEAAIKAVLLSADINIPMIKDEDYVKGILAEKERIVSEVKRLKDAAVAVVQERMK</sequence>
<dbReference type="OrthoDB" id="7959174at2"/>
<reference evidence="3" key="1">
    <citation type="submission" date="2016-11" db="EMBL/GenBank/DDBJ databases">
        <authorList>
            <person name="Varghese N."/>
            <person name="Submissions S."/>
        </authorList>
    </citation>
    <scope>NUCLEOTIDE SEQUENCE [LARGE SCALE GENOMIC DNA]</scope>
    <source>
        <strain evidence="3">DSM 16057</strain>
    </source>
</reference>
<evidence type="ECO:0000259" key="1">
    <source>
        <dbReference type="Pfam" id="PF04961"/>
    </source>
</evidence>
<dbReference type="STRING" id="1121432.SAMN02745219_02209"/>
<accession>A0A1M6I5P9</accession>
<dbReference type="SUPFAM" id="SSF101262">
    <property type="entry name" value="Methenyltetrahydrofolate cyclohydrolase-like"/>
    <property type="match status" value="1"/>
</dbReference>
<dbReference type="InterPro" id="IPR007044">
    <property type="entry name" value="Cyclodeamin/CycHdrlase"/>
</dbReference>
<gene>
    <name evidence="2" type="ORF">SAMN02745219_02209</name>
</gene>
<dbReference type="Pfam" id="PF04961">
    <property type="entry name" value="FTCD_C"/>
    <property type="match status" value="1"/>
</dbReference>
<protein>
    <submittedName>
        <fullName evidence="2">Formiminotetrahydrofolate cyclodeaminase</fullName>
    </submittedName>
</protein>
<dbReference type="Proteomes" id="UP000184529">
    <property type="component" value="Unassembled WGS sequence"/>
</dbReference>
<evidence type="ECO:0000313" key="2">
    <source>
        <dbReference type="EMBL" id="SHJ29758.1"/>
    </source>
</evidence>
<name>A0A1M6I5P9_9FIRM</name>
<dbReference type="InterPro" id="IPR036178">
    <property type="entry name" value="Formintransfe-cycloase-like_sf"/>
</dbReference>
<evidence type="ECO:0000313" key="3">
    <source>
        <dbReference type="Proteomes" id="UP000184529"/>
    </source>
</evidence>
<dbReference type="EMBL" id="FQZM01000027">
    <property type="protein sequence ID" value="SHJ29758.1"/>
    <property type="molecule type" value="Genomic_DNA"/>
</dbReference>